<keyword evidence="1" id="KW-0472">Membrane</keyword>
<gene>
    <name evidence="2" type="ORF">HARCEL1_04165</name>
</gene>
<dbReference type="GeneID" id="36511674"/>
<keyword evidence="3" id="KW-1185">Reference proteome</keyword>
<organism evidence="2 3">
    <name type="scientific">Halococcoides cellulosivorans</name>
    <dbReference type="NCBI Taxonomy" id="1679096"/>
    <lineage>
        <taxon>Archaea</taxon>
        <taxon>Methanobacteriati</taxon>
        <taxon>Methanobacteriota</taxon>
        <taxon>Stenosarchaea group</taxon>
        <taxon>Halobacteria</taxon>
        <taxon>Halobacteriales</taxon>
        <taxon>Haloarculaceae</taxon>
        <taxon>Halococcoides</taxon>
    </lineage>
</organism>
<evidence type="ECO:0000313" key="3">
    <source>
        <dbReference type="Proteomes" id="UP000244727"/>
    </source>
</evidence>
<protein>
    <submittedName>
        <fullName evidence="2">Uncharacterized protein</fullName>
    </submittedName>
</protein>
<sequence length="77" mass="7658">MSPQSAEVSASEASDVPSNTGAYLLTVGMVTIAFGALFTLVFSDLVALLLVGAVAVVALISVAAGLSTDSNLLFPQG</sequence>
<dbReference type="KEGG" id="harc:HARCEL1_04165"/>
<feature type="transmembrane region" description="Helical" evidence="1">
    <location>
        <begin position="20"/>
        <end position="38"/>
    </location>
</feature>
<dbReference type="EMBL" id="CP028858">
    <property type="protein sequence ID" value="AWB26962.1"/>
    <property type="molecule type" value="Genomic_DNA"/>
</dbReference>
<accession>A0A2R4WZJ8</accession>
<name>A0A2R4WZJ8_9EURY</name>
<keyword evidence="1" id="KW-1133">Transmembrane helix</keyword>
<dbReference type="AlphaFoldDB" id="A0A2R4WZJ8"/>
<dbReference type="Proteomes" id="UP000244727">
    <property type="component" value="Chromosome"/>
</dbReference>
<proteinExistence type="predicted"/>
<reference evidence="2 3" key="1">
    <citation type="submission" date="2018-04" db="EMBL/GenBank/DDBJ databases">
        <title>Halococcoides cellulosivorans gen. nov., sp. nov., an extremely halophilic cellulose-utilizing haloarchaeon from hypersaline lakes.</title>
        <authorList>
            <person name="Sorokin D.Y."/>
            <person name="Toshchakov S.V."/>
            <person name="Samarov N.I."/>
            <person name="Korzhenkov A."/>
            <person name="Kublanov I.V."/>
        </authorList>
    </citation>
    <scope>NUCLEOTIDE SEQUENCE [LARGE SCALE GENOMIC DNA]</scope>
    <source>
        <strain evidence="2 3">HArcel1</strain>
    </source>
</reference>
<evidence type="ECO:0000313" key="2">
    <source>
        <dbReference type="EMBL" id="AWB26962.1"/>
    </source>
</evidence>
<feature type="transmembrane region" description="Helical" evidence="1">
    <location>
        <begin position="45"/>
        <end position="66"/>
    </location>
</feature>
<dbReference type="RefSeq" id="WP_108381331.1">
    <property type="nucleotide sequence ID" value="NZ_CP028858.1"/>
</dbReference>
<keyword evidence="1" id="KW-0812">Transmembrane</keyword>
<evidence type="ECO:0000256" key="1">
    <source>
        <dbReference type="SAM" id="Phobius"/>
    </source>
</evidence>